<name>A0A8S1HEA6_9PELO</name>
<evidence type="ECO:0000259" key="2">
    <source>
        <dbReference type="Pfam" id="PF01549"/>
    </source>
</evidence>
<evidence type="ECO:0000313" key="3">
    <source>
        <dbReference type="EMBL" id="CAD6194149.1"/>
    </source>
</evidence>
<organism evidence="3 4">
    <name type="scientific">Caenorhabditis auriculariae</name>
    <dbReference type="NCBI Taxonomy" id="2777116"/>
    <lineage>
        <taxon>Eukaryota</taxon>
        <taxon>Metazoa</taxon>
        <taxon>Ecdysozoa</taxon>
        <taxon>Nematoda</taxon>
        <taxon>Chromadorea</taxon>
        <taxon>Rhabditida</taxon>
        <taxon>Rhabditina</taxon>
        <taxon>Rhabditomorpha</taxon>
        <taxon>Rhabditoidea</taxon>
        <taxon>Rhabditidae</taxon>
        <taxon>Peloderinae</taxon>
        <taxon>Caenorhabditis</taxon>
    </lineage>
</organism>
<dbReference type="AlphaFoldDB" id="A0A8S1HEA6"/>
<keyword evidence="1" id="KW-0812">Transmembrane</keyword>
<feature type="transmembrane region" description="Helical" evidence="1">
    <location>
        <begin position="12"/>
        <end position="36"/>
    </location>
</feature>
<accession>A0A8S1HEA6</accession>
<keyword evidence="4" id="KW-1185">Reference proteome</keyword>
<protein>
    <recommendedName>
        <fullName evidence="2">ShKT domain-containing protein</fullName>
    </recommendedName>
</protein>
<feature type="domain" description="ShKT" evidence="2">
    <location>
        <begin position="51"/>
        <end position="80"/>
    </location>
</feature>
<gene>
    <name evidence="3" type="ORF">CAUJ_LOCUS10068</name>
</gene>
<keyword evidence="1" id="KW-0472">Membrane</keyword>
<sequence>MNTQTVNRTTNPILSIAISLLMSSKLIFSILVVSVLRTTAEEKPCRNAPGVPCVHLKEFCHAPGYVDYLKEYCAPFCGHCIPPLEMRTKETNSIL</sequence>
<keyword evidence="1" id="KW-1133">Transmembrane helix</keyword>
<dbReference type="Gene3D" id="1.10.10.1940">
    <property type="match status" value="1"/>
</dbReference>
<proteinExistence type="predicted"/>
<dbReference type="Proteomes" id="UP000835052">
    <property type="component" value="Unassembled WGS sequence"/>
</dbReference>
<reference evidence="3" key="1">
    <citation type="submission" date="2020-10" db="EMBL/GenBank/DDBJ databases">
        <authorList>
            <person name="Kikuchi T."/>
        </authorList>
    </citation>
    <scope>NUCLEOTIDE SEQUENCE</scope>
    <source>
        <strain evidence="3">NKZ352</strain>
    </source>
</reference>
<comment type="caution">
    <text evidence="3">The sequence shown here is derived from an EMBL/GenBank/DDBJ whole genome shotgun (WGS) entry which is preliminary data.</text>
</comment>
<dbReference type="InterPro" id="IPR003582">
    <property type="entry name" value="ShKT_dom"/>
</dbReference>
<evidence type="ECO:0000313" key="4">
    <source>
        <dbReference type="Proteomes" id="UP000835052"/>
    </source>
</evidence>
<evidence type="ECO:0000256" key="1">
    <source>
        <dbReference type="SAM" id="Phobius"/>
    </source>
</evidence>
<dbReference type="Pfam" id="PF01549">
    <property type="entry name" value="ShK"/>
    <property type="match status" value="1"/>
</dbReference>
<dbReference type="EMBL" id="CAJGYM010000041">
    <property type="protein sequence ID" value="CAD6194149.1"/>
    <property type="molecule type" value="Genomic_DNA"/>
</dbReference>